<name>A0AAV5RHD3_STABA</name>
<accession>A0AAV5RHD3</accession>
<gene>
    <name evidence="1" type="ORF">DASB73_018930</name>
</gene>
<organism evidence="1 2">
    <name type="scientific">Starmerella bacillaris</name>
    <name type="common">Yeast</name>
    <name type="synonym">Candida zemplinina</name>
    <dbReference type="NCBI Taxonomy" id="1247836"/>
    <lineage>
        <taxon>Eukaryota</taxon>
        <taxon>Fungi</taxon>
        <taxon>Dikarya</taxon>
        <taxon>Ascomycota</taxon>
        <taxon>Saccharomycotina</taxon>
        <taxon>Dipodascomycetes</taxon>
        <taxon>Dipodascales</taxon>
        <taxon>Trichomonascaceae</taxon>
        <taxon>Starmerella</taxon>
    </lineage>
</organism>
<dbReference type="Proteomes" id="UP001362899">
    <property type="component" value="Unassembled WGS sequence"/>
</dbReference>
<evidence type="ECO:0000313" key="1">
    <source>
        <dbReference type="EMBL" id="GMM50935.1"/>
    </source>
</evidence>
<dbReference type="EMBL" id="BTGC01000003">
    <property type="protein sequence ID" value="GMM50935.1"/>
    <property type="molecule type" value="Genomic_DNA"/>
</dbReference>
<sequence>MLFSITPHLLSSYIRLSEIWTSLHPRGLLSDSKPGTTYEKLPKDCKVFLVREDSVRPTKTVNVFSINGEQVYSFERSSNSHLWIIYHTSDRVPIGNIFVSLKHRAITFYGKSEIYHRQIGQPRALYAGLPDRRFYLTDGAPYEWSRESKFLEHIINPGGGHEEVRQRIAKVRGLRNGGFDWEVSIDPEFDSEIALATSFISMLTAWSCSSGETGSRLLHPAQLPQQI</sequence>
<keyword evidence="2" id="KW-1185">Reference proteome</keyword>
<dbReference type="AlphaFoldDB" id="A0AAV5RHD3"/>
<protein>
    <submittedName>
        <fullName evidence="1">Uncharacterized protein</fullName>
    </submittedName>
</protein>
<evidence type="ECO:0000313" key="2">
    <source>
        <dbReference type="Proteomes" id="UP001362899"/>
    </source>
</evidence>
<comment type="caution">
    <text evidence="1">The sequence shown here is derived from an EMBL/GenBank/DDBJ whole genome shotgun (WGS) entry which is preliminary data.</text>
</comment>
<reference evidence="1 2" key="1">
    <citation type="journal article" date="2023" name="Elife">
        <title>Identification of key yeast species and microbe-microbe interactions impacting larval growth of Drosophila in the wild.</title>
        <authorList>
            <person name="Mure A."/>
            <person name="Sugiura Y."/>
            <person name="Maeda R."/>
            <person name="Honda K."/>
            <person name="Sakurai N."/>
            <person name="Takahashi Y."/>
            <person name="Watada M."/>
            <person name="Katoh T."/>
            <person name="Gotoh A."/>
            <person name="Gotoh Y."/>
            <person name="Taniguchi I."/>
            <person name="Nakamura K."/>
            <person name="Hayashi T."/>
            <person name="Katayama T."/>
            <person name="Uemura T."/>
            <person name="Hattori Y."/>
        </authorList>
    </citation>
    <scope>NUCLEOTIDE SEQUENCE [LARGE SCALE GENOMIC DNA]</scope>
    <source>
        <strain evidence="1 2">SB-73</strain>
    </source>
</reference>
<proteinExistence type="predicted"/>